<comment type="caution">
    <text evidence="2">The sequence shown here is derived from an EMBL/GenBank/DDBJ whole genome shotgun (WGS) entry which is preliminary data.</text>
</comment>
<evidence type="ECO:0000313" key="2">
    <source>
        <dbReference type="EMBL" id="KAE9536644.1"/>
    </source>
</evidence>
<dbReference type="Proteomes" id="UP000475862">
    <property type="component" value="Unassembled WGS sequence"/>
</dbReference>
<keyword evidence="3" id="KW-1185">Reference proteome</keyword>
<dbReference type="AlphaFoldDB" id="A0A6G0TPK8"/>
<keyword evidence="1" id="KW-0812">Transmembrane</keyword>
<feature type="transmembrane region" description="Helical" evidence="1">
    <location>
        <begin position="239"/>
        <end position="260"/>
    </location>
</feature>
<gene>
    <name evidence="2" type="ORF">AGLY_007046</name>
</gene>
<reference evidence="2 3" key="1">
    <citation type="submission" date="2019-08" db="EMBL/GenBank/DDBJ databases">
        <title>The genome of the soybean aphid Biotype 1, its phylome, world population structure and adaptation to the North American continent.</title>
        <authorList>
            <person name="Giordano R."/>
            <person name="Donthu R.K."/>
            <person name="Hernandez A.G."/>
            <person name="Wright C.L."/>
            <person name="Zimin A.V."/>
        </authorList>
    </citation>
    <scope>NUCLEOTIDE SEQUENCE [LARGE SCALE GENOMIC DNA]</scope>
    <source>
        <tissue evidence="2">Whole aphids</tissue>
    </source>
</reference>
<organism evidence="2 3">
    <name type="scientific">Aphis glycines</name>
    <name type="common">Soybean aphid</name>
    <dbReference type="NCBI Taxonomy" id="307491"/>
    <lineage>
        <taxon>Eukaryota</taxon>
        <taxon>Metazoa</taxon>
        <taxon>Ecdysozoa</taxon>
        <taxon>Arthropoda</taxon>
        <taxon>Hexapoda</taxon>
        <taxon>Insecta</taxon>
        <taxon>Pterygota</taxon>
        <taxon>Neoptera</taxon>
        <taxon>Paraneoptera</taxon>
        <taxon>Hemiptera</taxon>
        <taxon>Sternorrhyncha</taxon>
        <taxon>Aphidomorpha</taxon>
        <taxon>Aphidoidea</taxon>
        <taxon>Aphididae</taxon>
        <taxon>Aphidini</taxon>
        <taxon>Aphis</taxon>
        <taxon>Aphis</taxon>
    </lineage>
</organism>
<proteinExistence type="predicted"/>
<evidence type="ECO:0000256" key="1">
    <source>
        <dbReference type="SAM" id="Phobius"/>
    </source>
</evidence>
<keyword evidence="1" id="KW-0472">Membrane</keyword>
<keyword evidence="1" id="KW-1133">Transmembrane helix</keyword>
<dbReference type="EMBL" id="VYZN01000022">
    <property type="protein sequence ID" value="KAE9536644.1"/>
    <property type="molecule type" value="Genomic_DNA"/>
</dbReference>
<sequence>MNNKLIHLLKRMSDLNLLSPPYINLFILILKSTKLNAESIYSCMTKIFIFNKCFNKIREMTISKLPPSFTDFCKKVSLKACTVIVKYGLIVIPVIGHISTPCVSHILSLTCMEYLSCKCCGKMFDEKSGNVYFLTFVSKLIILNPALIKISLISSCVYKSCDICFKSYLYNSINGLINKKISEVTSPGPHPTSKTISLDFQTIFLIYVLEISLASFHLLNHKNLFISYVTVNLILNQPTYISIICNFLKPIHIYILLLCYRNKNINIFENVIIFKWQPFNYICLFNIKINDIYNNISINNIKLNNKML</sequence>
<evidence type="ECO:0000313" key="3">
    <source>
        <dbReference type="Proteomes" id="UP000475862"/>
    </source>
</evidence>
<name>A0A6G0TPK8_APHGL</name>
<protein>
    <submittedName>
        <fullName evidence="2">Uncharacterized protein</fullName>
    </submittedName>
</protein>
<feature type="transmembrane region" description="Helical" evidence="1">
    <location>
        <begin position="200"/>
        <end position="219"/>
    </location>
</feature>
<accession>A0A6G0TPK8</accession>